<keyword evidence="8" id="KW-0862">Zinc</keyword>
<dbReference type="InterPro" id="IPR040546">
    <property type="entry name" value="Rege-1_UBA-like"/>
</dbReference>
<dbReference type="InterPro" id="IPR040757">
    <property type="entry name" value="Regnase_1/ZC3H12_C"/>
</dbReference>
<dbReference type="CDD" id="cd18729">
    <property type="entry name" value="PIN_Zc3h12-like"/>
    <property type="match status" value="1"/>
</dbReference>
<dbReference type="GO" id="GO:0003729">
    <property type="term" value="F:mRNA binding"/>
    <property type="evidence" value="ECO:0007669"/>
    <property type="project" value="TreeGrafter"/>
</dbReference>
<keyword evidence="3" id="KW-0540">Nuclease</keyword>
<dbReference type="GO" id="GO:0008270">
    <property type="term" value="F:zinc ion binding"/>
    <property type="evidence" value="ECO:0007669"/>
    <property type="project" value="UniProtKB-KW"/>
</dbReference>
<evidence type="ECO:0000256" key="5">
    <source>
        <dbReference type="ARBA" id="ARBA00022759"/>
    </source>
</evidence>
<evidence type="ECO:0000313" key="11">
    <source>
        <dbReference type="Ensembl" id="ENSCCRP00010047827.1"/>
    </source>
</evidence>
<feature type="region of interest" description="Disordered" evidence="10">
    <location>
        <begin position="54"/>
        <end position="85"/>
    </location>
</feature>
<feature type="compositionally biased region" description="Low complexity" evidence="10">
    <location>
        <begin position="568"/>
        <end position="584"/>
    </location>
</feature>
<comment type="cofactor">
    <cofactor evidence="1">
        <name>Mg(2+)</name>
        <dbReference type="ChEBI" id="CHEBI:18420"/>
    </cofactor>
</comment>
<evidence type="ECO:0000256" key="9">
    <source>
        <dbReference type="ARBA" id="ARBA00022842"/>
    </source>
</evidence>
<feature type="compositionally biased region" description="Basic and acidic residues" evidence="10">
    <location>
        <begin position="555"/>
        <end position="565"/>
    </location>
</feature>
<dbReference type="OMA" id="FQHPNMG"/>
<feature type="compositionally biased region" description="Low complexity" evidence="10">
    <location>
        <begin position="179"/>
        <end position="206"/>
    </location>
</feature>
<evidence type="ECO:0000256" key="2">
    <source>
        <dbReference type="ARBA" id="ARBA00010922"/>
    </source>
</evidence>
<dbReference type="PANTHER" id="PTHR12876:SF36">
    <property type="entry name" value="RIBONUCLEASE ZC3H12C-RELATED"/>
    <property type="match status" value="1"/>
</dbReference>
<organism evidence="11 12">
    <name type="scientific">Cyprinus carpio</name>
    <name type="common">Common carp</name>
    <dbReference type="NCBI Taxonomy" id="7962"/>
    <lineage>
        <taxon>Eukaryota</taxon>
        <taxon>Metazoa</taxon>
        <taxon>Chordata</taxon>
        <taxon>Craniata</taxon>
        <taxon>Vertebrata</taxon>
        <taxon>Euteleostomi</taxon>
        <taxon>Actinopterygii</taxon>
        <taxon>Neopterygii</taxon>
        <taxon>Teleostei</taxon>
        <taxon>Ostariophysi</taxon>
        <taxon>Cypriniformes</taxon>
        <taxon>Cyprinidae</taxon>
        <taxon>Cyprininae</taxon>
        <taxon>Cyprinus</taxon>
    </lineage>
</organism>
<keyword evidence="5" id="KW-0255">Endonuclease</keyword>
<feature type="region of interest" description="Disordered" evidence="10">
    <location>
        <begin position="426"/>
        <end position="481"/>
    </location>
</feature>
<keyword evidence="9" id="KW-0460">Magnesium</keyword>
<feature type="region of interest" description="Disordered" evidence="10">
    <location>
        <begin position="549"/>
        <end position="585"/>
    </location>
</feature>
<evidence type="ECO:0000313" key="12">
    <source>
        <dbReference type="Proteomes" id="UP000694427"/>
    </source>
</evidence>
<dbReference type="InterPro" id="IPR000571">
    <property type="entry name" value="Znf_CCCH"/>
</dbReference>
<reference evidence="11" key="1">
    <citation type="submission" date="2025-08" db="UniProtKB">
        <authorList>
            <consortium name="Ensembl"/>
        </authorList>
    </citation>
    <scope>IDENTIFICATION</scope>
</reference>
<evidence type="ECO:0000256" key="8">
    <source>
        <dbReference type="ARBA" id="ARBA00022833"/>
    </source>
</evidence>
<feature type="region of interest" description="Disordered" evidence="10">
    <location>
        <begin position="172"/>
        <end position="221"/>
    </location>
</feature>
<accession>A0A8C1EXA1</accession>
<feature type="compositionally biased region" description="Basic and acidic residues" evidence="10">
    <location>
        <begin position="453"/>
        <end position="462"/>
    </location>
</feature>
<reference evidence="11" key="2">
    <citation type="submission" date="2025-09" db="UniProtKB">
        <authorList>
            <consortium name="Ensembl"/>
        </authorList>
    </citation>
    <scope>IDENTIFICATION</scope>
</reference>
<evidence type="ECO:0000256" key="4">
    <source>
        <dbReference type="ARBA" id="ARBA00022723"/>
    </source>
</evidence>
<dbReference type="PANTHER" id="PTHR12876">
    <property type="entry name" value="N4BP1-RELATED"/>
    <property type="match status" value="1"/>
</dbReference>
<evidence type="ECO:0000256" key="3">
    <source>
        <dbReference type="ARBA" id="ARBA00022722"/>
    </source>
</evidence>
<keyword evidence="12" id="KW-1185">Reference proteome</keyword>
<dbReference type="GO" id="GO:0005634">
    <property type="term" value="C:nucleus"/>
    <property type="evidence" value="ECO:0007669"/>
    <property type="project" value="TreeGrafter"/>
</dbReference>
<evidence type="ECO:0000256" key="7">
    <source>
        <dbReference type="ARBA" id="ARBA00022801"/>
    </source>
</evidence>
<dbReference type="Pfam" id="PF18561">
    <property type="entry name" value="Regnase_1_C"/>
    <property type="match status" value="1"/>
</dbReference>
<dbReference type="GO" id="GO:0036464">
    <property type="term" value="C:cytoplasmic ribonucleoprotein granule"/>
    <property type="evidence" value="ECO:0007669"/>
    <property type="project" value="TreeGrafter"/>
</dbReference>
<feature type="region of interest" description="Disordered" evidence="10">
    <location>
        <begin position="497"/>
        <end position="532"/>
    </location>
</feature>
<keyword evidence="7" id="KW-0378">Hydrolase</keyword>
<dbReference type="GO" id="GO:0004521">
    <property type="term" value="F:RNA endonuclease activity"/>
    <property type="evidence" value="ECO:0007669"/>
    <property type="project" value="TreeGrafter"/>
</dbReference>
<dbReference type="Ensembl" id="ENSCCRT00010052442.1">
    <property type="protein sequence ID" value="ENSCCRP00010047827.1"/>
    <property type="gene ID" value="ENSCCRG00010020243.1"/>
</dbReference>
<dbReference type="GO" id="GO:0016787">
    <property type="term" value="F:hydrolase activity"/>
    <property type="evidence" value="ECO:0007669"/>
    <property type="project" value="UniProtKB-KW"/>
</dbReference>
<keyword evidence="4" id="KW-0479">Metal-binding</keyword>
<dbReference type="FunFam" id="3.40.50.11980:FF:000001">
    <property type="entry name" value="ZC3H12A isoform 1"/>
    <property type="match status" value="1"/>
</dbReference>
<comment type="similarity">
    <text evidence="2">Belongs to the ZC3H12 family.</text>
</comment>
<dbReference type="AlphaFoldDB" id="A0A8C1KHX4"/>
<sequence>MGLKDHLDDGTGHILKLGLDLDYLHVKATDQQTGADAGLIMDSGLSDTGDVVAPCTRSCGSSPQDDSEESAGSDSEPAHRHSHPLVNMLGDGSIHGVHPTHCKSPSLGMDSLVLDMVHQEPGPVDTLREYKTKMEFALKLGYAEDLVRLVLNKLGSDALINDVLGELVKLGSKPENEGGTQTLSQSTSTSSSSSSGTSSFCSFSDSLDSRRSESPSVEDKDNLRPIVIDGSNVAMSHGNKEMFSCQGIQLAVDWFLERGHRDITVFVPAWRKEQSRPDALITDQEILRRLEKDKILVFTPSRRVQGRRVVCYDDRFIVKLAYESDGIIVSNDNYRDLAVEKPEWKKFIDERLLMYSFVNDKFMPPDDPLGRHGPSLENFLRKRPIIPEHKKQPCPYGKKCTYGHKCKFYHPERGTQPQRAVADELRASAKNSTVKSVGETGLVKSHSEPGGSRNDKAGDGKRSLPKRQLDPSIRAQSYSDVEDKLCSKTKADLYKSNLALPPAPGGPPSCHGYSQDLKDHKQTQAEPHTNCESPDLYYSMVRAYSGLSLPSQSSPERHFLSDADPRTSSVASDCSSDGSMSSDSYGMATHNEHSCMSSSDLLLDEGIKCHHHHHHRRNYHLPSVIPPGFILSPATSNHPGFHHSIPRAYSFAPEDQQDPHFQHSVSYMSPQRQHQVVGSRSSYPGDYPPLCQSNTHSQNSPLGRGLASTRVDSMSDSRLYEHSPLLPRKPYVSQERKTSWDPYYREHPQQCYEPISFQDLSKNREQMWRMPWGCPSAPPPPHLPHALSHQHQEPLALSRYQEAREKVFTNLCNIFPTELVQLIMGRYPHVTDAQQLAAAILAEKNNAGY</sequence>
<accession>A0A8C1KHX4</accession>
<evidence type="ECO:0000256" key="10">
    <source>
        <dbReference type="SAM" id="MobiDB-lite"/>
    </source>
</evidence>
<feature type="compositionally biased region" description="Basic and acidic residues" evidence="10">
    <location>
        <begin position="207"/>
        <end position="221"/>
    </location>
</feature>
<dbReference type="InterPro" id="IPR021869">
    <property type="entry name" value="RNase_Zc3h12_NYN"/>
</dbReference>
<keyword evidence="6" id="KW-0863">Zinc-finger</keyword>
<name>A0A8C1KHX4_CYPCA</name>
<evidence type="ECO:0000256" key="6">
    <source>
        <dbReference type="ARBA" id="ARBA00022771"/>
    </source>
</evidence>
<dbReference type="Pfam" id="PF18039">
    <property type="entry name" value="UBA_6"/>
    <property type="match status" value="1"/>
</dbReference>
<dbReference type="Gene3D" id="3.40.50.11980">
    <property type="match status" value="1"/>
</dbReference>
<dbReference type="InterPro" id="IPR051101">
    <property type="entry name" value="ZC3H12/N4BP1_RNase_Reg"/>
</dbReference>
<dbReference type="Pfam" id="PF11977">
    <property type="entry name" value="RNase_Zc3h12a"/>
    <property type="match status" value="1"/>
</dbReference>
<protein>
    <submittedName>
        <fullName evidence="11">Uncharacterized protein</fullName>
    </submittedName>
</protein>
<evidence type="ECO:0000256" key="1">
    <source>
        <dbReference type="ARBA" id="ARBA00001946"/>
    </source>
</evidence>
<proteinExistence type="inferred from homology"/>
<dbReference type="PROSITE" id="PS50103">
    <property type="entry name" value="ZF_C3H1"/>
    <property type="match status" value="1"/>
</dbReference>
<dbReference type="Proteomes" id="UP000694427">
    <property type="component" value="Unplaced"/>
</dbReference>